<dbReference type="PANTHER" id="PTHR43391">
    <property type="entry name" value="RETINOL DEHYDROGENASE-RELATED"/>
    <property type="match status" value="1"/>
</dbReference>
<evidence type="ECO:0000256" key="1">
    <source>
        <dbReference type="ARBA" id="ARBA00006484"/>
    </source>
</evidence>
<reference evidence="4 5" key="1">
    <citation type="submission" date="2022-06" db="EMBL/GenBank/DDBJ databases">
        <title>Genomic Encyclopedia of Archaeal and Bacterial Type Strains, Phase II (KMG-II): from individual species to whole genera.</title>
        <authorList>
            <person name="Goeker M."/>
        </authorList>
    </citation>
    <scope>NUCLEOTIDE SEQUENCE [LARGE SCALE GENOMIC DNA]</scope>
    <source>
        <strain evidence="4 5">DSM 45037</strain>
    </source>
</reference>
<dbReference type="SUPFAM" id="SSF51735">
    <property type="entry name" value="NAD(P)-binding Rossmann-fold domains"/>
    <property type="match status" value="1"/>
</dbReference>
<dbReference type="PANTHER" id="PTHR43391:SF82">
    <property type="entry name" value="OXIDOREDUCTASE SADH-RELATED"/>
    <property type="match status" value="1"/>
</dbReference>
<protein>
    <submittedName>
        <fullName evidence="4">Short-chain dehydrogenase</fullName>
    </submittedName>
</protein>
<name>A0ABT1H5D3_9NOCA</name>
<dbReference type="InterPro" id="IPR002347">
    <property type="entry name" value="SDR_fam"/>
</dbReference>
<dbReference type="PROSITE" id="PS00061">
    <property type="entry name" value="ADH_SHORT"/>
    <property type="match status" value="1"/>
</dbReference>
<dbReference type="Gene3D" id="3.40.50.720">
    <property type="entry name" value="NAD(P)-binding Rossmann-like Domain"/>
    <property type="match status" value="1"/>
</dbReference>
<evidence type="ECO:0000256" key="3">
    <source>
        <dbReference type="SAM" id="SignalP"/>
    </source>
</evidence>
<dbReference type="Pfam" id="PF00106">
    <property type="entry name" value="adh_short"/>
    <property type="match status" value="1"/>
</dbReference>
<proteinExistence type="inferred from homology"/>
<feature type="signal peptide" evidence="3">
    <location>
        <begin position="1"/>
        <end position="20"/>
    </location>
</feature>
<keyword evidence="3" id="KW-0732">Signal</keyword>
<dbReference type="PRINTS" id="PR00081">
    <property type="entry name" value="GDHRDH"/>
</dbReference>
<dbReference type="InterPro" id="IPR020904">
    <property type="entry name" value="Sc_DH/Rdtase_CS"/>
</dbReference>
<dbReference type="RefSeq" id="WP_253656031.1">
    <property type="nucleotide sequence ID" value="NZ_BAAAOE010000002.1"/>
</dbReference>
<comment type="caution">
    <text evidence="4">The sequence shown here is derived from an EMBL/GenBank/DDBJ whole genome shotgun (WGS) entry which is preliminary data.</text>
</comment>
<dbReference type="InterPro" id="IPR036291">
    <property type="entry name" value="NAD(P)-bd_dom_sf"/>
</dbReference>
<evidence type="ECO:0000313" key="5">
    <source>
        <dbReference type="Proteomes" id="UP001205740"/>
    </source>
</evidence>
<evidence type="ECO:0000313" key="4">
    <source>
        <dbReference type="EMBL" id="MCP2162454.1"/>
    </source>
</evidence>
<accession>A0ABT1H5D3</accession>
<dbReference type="Proteomes" id="UP001205740">
    <property type="component" value="Unassembled WGS sequence"/>
</dbReference>
<evidence type="ECO:0000256" key="2">
    <source>
        <dbReference type="ARBA" id="ARBA00023002"/>
    </source>
</evidence>
<sequence>MRSRSSQRAVLPALRTLASAGPAVVTGAGSGIGRAIAVAAADAGFDVALVDIDDERLAVTAARCRDRGGRVVVDRLDVADRPAVLAHAERVEADLGAPALAATAAGTTMVALVENEDDDAARRVLAVNWYGVEAYLPRMERRGRGSLVTIGSAFGLRASPLQSAYSASKFAVRGYTEALQTELIRRSSPVRVHCVHPGAVRTAIADDAVYTDDAVRRRTTLVFDRLLPATSPSSAAETVLTGVARGRRRILVGADARLIDVAARVTGGPGRHRLLTACTRALRRARHPSPTT</sequence>
<dbReference type="EMBL" id="JAMTCG010000007">
    <property type="protein sequence ID" value="MCP2162454.1"/>
    <property type="molecule type" value="Genomic_DNA"/>
</dbReference>
<organism evidence="4 5">
    <name type="scientific">Williamsia serinedens</name>
    <dbReference type="NCBI Taxonomy" id="391736"/>
    <lineage>
        <taxon>Bacteria</taxon>
        <taxon>Bacillati</taxon>
        <taxon>Actinomycetota</taxon>
        <taxon>Actinomycetes</taxon>
        <taxon>Mycobacteriales</taxon>
        <taxon>Nocardiaceae</taxon>
        <taxon>Williamsia</taxon>
    </lineage>
</organism>
<comment type="similarity">
    <text evidence="1">Belongs to the short-chain dehydrogenases/reductases (SDR) family.</text>
</comment>
<keyword evidence="5" id="KW-1185">Reference proteome</keyword>
<keyword evidence="2" id="KW-0560">Oxidoreductase</keyword>
<gene>
    <name evidence="4" type="ORF">LX12_003662</name>
</gene>
<feature type="chain" id="PRO_5046506266" evidence="3">
    <location>
        <begin position="21"/>
        <end position="292"/>
    </location>
</feature>